<sequence>MNPSLRQSSSHQAVMFSLNDSLRYLLYNRPCDMRKSFHTLGGIVTDTMGADPCNGDVYIFMNKARNRIKLLHWEPGGMVLYSKLLEAGTFGQPSHMGKEAISGSIEWRDLVLIVEGIIENPDSRRQRLETLKKLRK</sequence>
<organism evidence="1">
    <name type="scientific">bioreactor metagenome</name>
    <dbReference type="NCBI Taxonomy" id="1076179"/>
    <lineage>
        <taxon>unclassified sequences</taxon>
        <taxon>metagenomes</taxon>
        <taxon>ecological metagenomes</taxon>
    </lineage>
</organism>
<accession>A0A645B0B8</accession>
<dbReference type="PANTHER" id="PTHR36455:SF1">
    <property type="entry name" value="BLR8292 PROTEIN"/>
    <property type="match status" value="1"/>
</dbReference>
<name>A0A645B0B8_9ZZZZ</name>
<dbReference type="AlphaFoldDB" id="A0A645B0B8"/>
<dbReference type="InterPro" id="IPR008878">
    <property type="entry name" value="Transposase_IS66_Orf2"/>
</dbReference>
<evidence type="ECO:0008006" key="2">
    <source>
        <dbReference type="Google" id="ProtNLM"/>
    </source>
</evidence>
<protein>
    <recommendedName>
        <fullName evidence="2">IS66 family transposase ISBaps1</fullName>
    </recommendedName>
</protein>
<proteinExistence type="predicted"/>
<comment type="caution">
    <text evidence="1">The sequence shown here is derived from an EMBL/GenBank/DDBJ whole genome shotgun (WGS) entry which is preliminary data.</text>
</comment>
<dbReference type="PANTHER" id="PTHR36455">
    <property type="match status" value="1"/>
</dbReference>
<dbReference type="Pfam" id="PF05717">
    <property type="entry name" value="TnpB_IS66"/>
    <property type="match status" value="1"/>
</dbReference>
<gene>
    <name evidence="1" type="ORF">SDC9_105748</name>
</gene>
<evidence type="ECO:0000313" key="1">
    <source>
        <dbReference type="EMBL" id="MPM58915.1"/>
    </source>
</evidence>
<dbReference type="NCBIfam" id="NF033819">
    <property type="entry name" value="IS66_TnpB"/>
    <property type="match status" value="1"/>
</dbReference>
<dbReference type="EMBL" id="VSSQ01017023">
    <property type="protein sequence ID" value="MPM58915.1"/>
    <property type="molecule type" value="Genomic_DNA"/>
</dbReference>
<reference evidence="1" key="1">
    <citation type="submission" date="2019-08" db="EMBL/GenBank/DDBJ databases">
        <authorList>
            <person name="Kucharzyk K."/>
            <person name="Murdoch R.W."/>
            <person name="Higgins S."/>
            <person name="Loffler F."/>
        </authorList>
    </citation>
    <scope>NUCLEOTIDE SEQUENCE</scope>
</reference>